<proteinExistence type="predicted"/>
<name>A0A382DGL7_9ZZZZ</name>
<dbReference type="InterPro" id="IPR017900">
    <property type="entry name" value="4Fe4S_Fe_S_CS"/>
</dbReference>
<dbReference type="PROSITE" id="PS51379">
    <property type="entry name" value="4FE4S_FER_2"/>
    <property type="match status" value="1"/>
</dbReference>
<dbReference type="InterPro" id="IPR017896">
    <property type="entry name" value="4Fe4S_Fe-S-bd"/>
</dbReference>
<sequence length="118" mass="12929">MKSRFKEMKQLLAKSKYFKLVCGAGNENVEEVRKLTTVYTLGGANGFDVSAQPHIVEACVGGIDRAYELSDELNIDIPIRPFITVSVGMPGDHHVRKAIVETDSCIECNLCIPACPTD</sequence>
<feature type="domain" description="4Fe-4S ferredoxin-type" evidence="1">
    <location>
        <begin position="96"/>
        <end position="118"/>
    </location>
</feature>
<evidence type="ECO:0000313" key="2">
    <source>
        <dbReference type="EMBL" id="SVB37656.1"/>
    </source>
</evidence>
<accession>A0A382DGL7</accession>
<feature type="non-terminal residue" evidence="2">
    <location>
        <position position="118"/>
    </location>
</feature>
<gene>
    <name evidence="2" type="ORF">METZ01_LOCUS190510</name>
</gene>
<dbReference type="Pfam" id="PF00037">
    <property type="entry name" value="Fer4"/>
    <property type="match status" value="1"/>
</dbReference>
<dbReference type="PROSITE" id="PS00198">
    <property type="entry name" value="4FE4S_FER_1"/>
    <property type="match status" value="1"/>
</dbReference>
<evidence type="ECO:0000259" key="1">
    <source>
        <dbReference type="PROSITE" id="PS51379"/>
    </source>
</evidence>
<organism evidence="2">
    <name type="scientific">marine metagenome</name>
    <dbReference type="NCBI Taxonomy" id="408172"/>
    <lineage>
        <taxon>unclassified sequences</taxon>
        <taxon>metagenomes</taxon>
        <taxon>ecological metagenomes</taxon>
    </lineage>
</organism>
<dbReference type="EMBL" id="UINC01039327">
    <property type="protein sequence ID" value="SVB37656.1"/>
    <property type="molecule type" value="Genomic_DNA"/>
</dbReference>
<reference evidence="2" key="1">
    <citation type="submission" date="2018-05" db="EMBL/GenBank/DDBJ databases">
        <authorList>
            <person name="Lanie J.A."/>
            <person name="Ng W.-L."/>
            <person name="Kazmierczak K.M."/>
            <person name="Andrzejewski T.M."/>
            <person name="Davidsen T.M."/>
            <person name="Wayne K.J."/>
            <person name="Tettelin H."/>
            <person name="Glass J.I."/>
            <person name="Rusch D."/>
            <person name="Podicherti R."/>
            <person name="Tsui H.-C.T."/>
            <person name="Winkler M.E."/>
        </authorList>
    </citation>
    <scope>NUCLEOTIDE SEQUENCE</scope>
</reference>
<dbReference type="AlphaFoldDB" id="A0A382DGL7"/>
<protein>
    <recommendedName>
        <fullName evidence="1">4Fe-4S ferredoxin-type domain-containing protein</fullName>
    </recommendedName>
</protein>
<dbReference type="SUPFAM" id="SSF54862">
    <property type="entry name" value="4Fe-4S ferredoxins"/>
    <property type="match status" value="1"/>
</dbReference>